<comment type="caution">
    <text evidence="3">The sequence shown here is derived from an EMBL/GenBank/DDBJ whole genome shotgun (WGS) entry which is preliminary data.</text>
</comment>
<dbReference type="PIRSF" id="PIRSF038896">
    <property type="entry name" value="NAPE-PLD"/>
    <property type="match status" value="1"/>
</dbReference>
<dbReference type="EMBL" id="JBBAXC010000010">
    <property type="protein sequence ID" value="MEI5908071.1"/>
    <property type="molecule type" value="Genomic_DNA"/>
</dbReference>
<dbReference type="Proteomes" id="UP001312865">
    <property type="component" value="Unassembled WGS sequence"/>
</dbReference>
<sequence>MQIVISFIGVMVLIILFIMTYPHFGKRPQKMKRKSFETSPNYQNGVFSYPMNKESTSFSSMMTILRDFTITRTPNRKPKERLQMDQVDFSTELKDHETSFTWFGHSALYIEMSRLRVLVDPMFGTSPTPFPQLSKSRYSGELPFEIEKLPEIDVVLLSHDHYDHLDYGTIKQIKNKVKKFVVPLGVGSHLERWGVSHEKIIELDWWEKVEVKDITFRSAPARHFSGRNLHDRNHTLWCSWMMETKQEKFFFSGDGGYGPHFKEIGDRYGPFDLAFLECGQYDERWASVHMFPEQTVQASIDVKANQFVPIHWGAFTLALHSWSNPVERASKEAARLKVPIVTPKIGEKMVIGSSHLPTDEWWK</sequence>
<feature type="domain" description="Metallo-beta-lactamase" evidence="2">
    <location>
        <begin position="116"/>
        <end position="312"/>
    </location>
</feature>
<dbReference type="InterPro" id="IPR036866">
    <property type="entry name" value="RibonucZ/Hydroxyglut_hydro"/>
</dbReference>
<dbReference type="Gene3D" id="3.60.15.10">
    <property type="entry name" value="Ribonuclease Z/Hydroxyacylglutathione hydrolase-like"/>
    <property type="match status" value="1"/>
</dbReference>
<dbReference type="InterPro" id="IPR024884">
    <property type="entry name" value="NAPE-PLD"/>
</dbReference>
<gene>
    <name evidence="3" type="ORF">WAK64_13505</name>
</gene>
<dbReference type="Pfam" id="PF12706">
    <property type="entry name" value="Lactamase_B_2"/>
    <property type="match status" value="1"/>
</dbReference>
<evidence type="ECO:0000256" key="1">
    <source>
        <dbReference type="SAM" id="Phobius"/>
    </source>
</evidence>
<dbReference type="SUPFAM" id="SSF56281">
    <property type="entry name" value="Metallo-hydrolase/oxidoreductase"/>
    <property type="match status" value="1"/>
</dbReference>
<keyword evidence="1" id="KW-0812">Transmembrane</keyword>
<keyword evidence="1" id="KW-0472">Membrane</keyword>
<evidence type="ECO:0000313" key="4">
    <source>
        <dbReference type="Proteomes" id="UP001312865"/>
    </source>
</evidence>
<evidence type="ECO:0000259" key="2">
    <source>
        <dbReference type="Pfam" id="PF12706"/>
    </source>
</evidence>
<dbReference type="RefSeq" id="WP_336587510.1">
    <property type="nucleotide sequence ID" value="NZ_JBBAXC010000010.1"/>
</dbReference>
<organism evidence="3 4">
    <name type="scientific">Bacillus spongiae</name>
    <dbReference type="NCBI Taxonomy" id="2683610"/>
    <lineage>
        <taxon>Bacteria</taxon>
        <taxon>Bacillati</taxon>
        <taxon>Bacillota</taxon>
        <taxon>Bacilli</taxon>
        <taxon>Bacillales</taxon>
        <taxon>Bacillaceae</taxon>
        <taxon>Bacillus</taxon>
    </lineage>
</organism>
<dbReference type="PANTHER" id="PTHR15032:SF4">
    <property type="entry name" value="N-ACYL-PHOSPHATIDYLETHANOLAMINE-HYDROLYZING PHOSPHOLIPASE D"/>
    <property type="match status" value="1"/>
</dbReference>
<dbReference type="InterPro" id="IPR001279">
    <property type="entry name" value="Metallo-B-lactamas"/>
</dbReference>
<reference evidence="3 4" key="1">
    <citation type="journal article" date="2018" name="J. Microbiol.">
        <title>Bacillus spongiae sp. nov., isolated from sponge of Jeju Island.</title>
        <authorList>
            <person name="Lee G.E."/>
            <person name="Im W.T."/>
            <person name="Park J.S."/>
        </authorList>
    </citation>
    <scope>NUCLEOTIDE SEQUENCE [LARGE SCALE GENOMIC DNA]</scope>
    <source>
        <strain evidence="3 4">135PIL107-10</strain>
    </source>
</reference>
<keyword evidence="1" id="KW-1133">Transmembrane helix</keyword>
<protein>
    <submittedName>
        <fullName evidence="3">MBL fold metallo-hydrolase</fullName>
    </submittedName>
</protein>
<accession>A0ABU8HFS8</accession>
<proteinExistence type="predicted"/>
<name>A0ABU8HFS8_9BACI</name>
<dbReference type="PANTHER" id="PTHR15032">
    <property type="entry name" value="N-ACYL-PHOSPHATIDYLETHANOLAMINE-HYDROLYZING PHOSPHOLIPASE D"/>
    <property type="match status" value="1"/>
</dbReference>
<keyword evidence="4" id="KW-1185">Reference proteome</keyword>
<feature type="transmembrane region" description="Helical" evidence="1">
    <location>
        <begin position="6"/>
        <end position="24"/>
    </location>
</feature>
<evidence type="ECO:0000313" key="3">
    <source>
        <dbReference type="EMBL" id="MEI5908071.1"/>
    </source>
</evidence>